<feature type="region of interest" description="Disordered" evidence="1">
    <location>
        <begin position="164"/>
        <end position="198"/>
    </location>
</feature>
<feature type="compositionally biased region" description="Basic and acidic residues" evidence="1">
    <location>
        <begin position="179"/>
        <end position="191"/>
    </location>
</feature>
<comment type="caution">
    <text evidence="2">The sequence shown here is derived from an EMBL/GenBank/DDBJ whole genome shotgun (WGS) entry which is preliminary data.</text>
</comment>
<reference evidence="2 3" key="1">
    <citation type="submission" date="2024-05" db="EMBL/GenBank/DDBJ databases">
        <authorList>
            <consortium name="Candidatus Magnetaquicoccaceae bacterium FCR-1 genome sequencing consortium"/>
            <person name="Shimoshige H."/>
            <person name="Shimamura S."/>
            <person name="Taoka A."/>
            <person name="Kobayashi H."/>
            <person name="Maekawa T."/>
        </authorList>
    </citation>
    <scope>NUCLEOTIDE SEQUENCE [LARGE SCALE GENOMIC DNA]</scope>
    <source>
        <strain evidence="2 3">FCR-1</strain>
    </source>
</reference>
<sequence length="198" mass="22190">MVAGRFESSAGETPRTLRASRTVELPWREFHGNCSDPHECRGRGTEGPRRRFGGRASEVLSLLLTLFLTLAFERALQKKRFFAPFAKKRCALPWLRHRFASLAKRCREHGPESGHRRRRANQCPPVGKYRKATREPVPPLAGAGGGPLETARLRDFSRVCDGGIPLTPPAEPSSPGRGESMKNRVTFRRDTVFLSPFP</sequence>
<protein>
    <recommendedName>
        <fullName evidence="4">Secreted protein</fullName>
    </recommendedName>
</protein>
<dbReference type="Proteomes" id="UP001628193">
    <property type="component" value="Unassembled WGS sequence"/>
</dbReference>
<gene>
    <name evidence="2" type="ORF">SIID45300_03177</name>
</gene>
<keyword evidence="3" id="KW-1185">Reference proteome</keyword>
<organism evidence="2 3">
    <name type="scientific">Candidatus Magnetaquiglobus chichijimensis</name>
    <dbReference type="NCBI Taxonomy" id="3141448"/>
    <lineage>
        <taxon>Bacteria</taxon>
        <taxon>Pseudomonadati</taxon>
        <taxon>Pseudomonadota</taxon>
        <taxon>Magnetococcia</taxon>
        <taxon>Magnetococcales</taxon>
        <taxon>Candidatus Magnetaquicoccaceae</taxon>
        <taxon>Candidatus Magnetaquiglobus</taxon>
    </lineage>
</organism>
<dbReference type="EMBL" id="BAAFGK010000005">
    <property type="protein sequence ID" value="GAB0058820.1"/>
    <property type="molecule type" value="Genomic_DNA"/>
</dbReference>
<evidence type="ECO:0000313" key="3">
    <source>
        <dbReference type="Proteomes" id="UP001628193"/>
    </source>
</evidence>
<proteinExistence type="predicted"/>
<reference evidence="2 3" key="2">
    <citation type="submission" date="2024-09" db="EMBL/GenBank/DDBJ databases">
        <title>Draft genome sequence of Candidatus Magnetaquicoccaceae bacterium FCR-1.</title>
        <authorList>
            <person name="Shimoshige H."/>
            <person name="Shimamura S."/>
            <person name="Taoka A."/>
            <person name="Kobayashi H."/>
            <person name="Maekawa T."/>
        </authorList>
    </citation>
    <scope>NUCLEOTIDE SEQUENCE [LARGE SCALE GENOMIC DNA]</scope>
    <source>
        <strain evidence="2 3">FCR-1</strain>
    </source>
</reference>
<evidence type="ECO:0000256" key="1">
    <source>
        <dbReference type="SAM" id="MobiDB-lite"/>
    </source>
</evidence>
<name>A0ABQ0CDP4_9PROT</name>
<feature type="region of interest" description="Disordered" evidence="1">
    <location>
        <begin position="109"/>
        <end position="146"/>
    </location>
</feature>
<evidence type="ECO:0000313" key="2">
    <source>
        <dbReference type="EMBL" id="GAB0058820.1"/>
    </source>
</evidence>
<evidence type="ECO:0008006" key="4">
    <source>
        <dbReference type="Google" id="ProtNLM"/>
    </source>
</evidence>
<accession>A0ABQ0CDP4</accession>